<proteinExistence type="predicted"/>
<gene>
    <name evidence="2" type="ORF">An12g01410</name>
</gene>
<evidence type="ECO:0000256" key="1">
    <source>
        <dbReference type="SAM" id="MobiDB-lite"/>
    </source>
</evidence>
<name>A0AAJ8E300_ASPNG</name>
<dbReference type="VEuPathDB" id="FungiDB:An12g01410"/>
<protein>
    <submittedName>
        <fullName evidence="2">Uncharacterized protein</fullName>
    </submittedName>
</protein>
<reference evidence="2" key="2">
    <citation type="submission" date="2025-08" db="UniProtKB">
        <authorList>
            <consortium name="RefSeq"/>
        </authorList>
    </citation>
    <scope>IDENTIFICATION</scope>
</reference>
<dbReference type="GeneID" id="84592472"/>
<organism evidence="2">
    <name type="scientific">Aspergillus niger</name>
    <dbReference type="NCBI Taxonomy" id="5061"/>
    <lineage>
        <taxon>Eukaryota</taxon>
        <taxon>Fungi</taxon>
        <taxon>Dikarya</taxon>
        <taxon>Ascomycota</taxon>
        <taxon>Pezizomycotina</taxon>
        <taxon>Eurotiomycetes</taxon>
        <taxon>Eurotiomycetidae</taxon>
        <taxon>Eurotiales</taxon>
        <taxon>Aspergillaceae</taxon>
        <taxon>Aspergillus</taxon>
        <taxon>Aspergillus subgen. Circumdati</taxon>
    </lineage>
</organism>
<dbReference type="KEGG" id="ang:An12g01410"/>
<feature type="region of interest" description="Disordered" evidence="1">
    <location>
        <begin position="207"/>
        <end position="249"/>
    </location>
</feature>
<dbReference type="RefSeq" id="XP_059605508.1">
    <property type="nucleotide sequence ID" value="XM_059750689.1"/>
</dbReference>
<feature type="compositionally biased region" description="Polar residues" evidence="1">
    <location>
        <begin position="211"/>
        <end position="225"/>
    </location>
</feature>
<accession>A0AAJ8E300</accession>
<evidence type="ECO:0000313" key="2">
    <source>
        <dbReference type="RefSeq" id="XP_059605508.1"/>
    </source>
</evidence>
<sequence length="619" mass="69916">MAYYCCLAKPMLAENPAIGEANADFSSMPPSAHSFARKIKLDWQNCLQTETESTAELLKYPEIEAVLYEHHINRERLEPIQENMLFWVLLPGDSNRNRGVIPQTFAESGESYVDKESATAIRNTFENNKVIELDWTLDLCDNPEVGVGRMDFLCGPRANERLLEYNGILFEGWALKALGMNTVRDKREVQDVLDRLMAANRDIVDDLDTGNRPTFQNPLRNTCGSSDDRLEDEQSLPNEGHGGQNLRGPLSLGRLGAKGTHCVHHIAVVQTSVLWTVDERPFEKLRQLRKKHVLHTKTTLNQKHANSLDSENLAVSLYYFTCEKPGTCRQYNMDTRFKNGSWLLVPGGEAHKGKTPQLRDANARAKDNSYYRRCRITNEFGHLMVAADTISTSTFRKELEIAWAASQTAILFGNHYILRRQSHPLQPTVPDIAKLLRFSLLAGYDLYVTIYYVECIVMASTGSIYWLINPDIQELVAWVIARLGYLPPQDWFAGLLNGCNGHPGLQPLSGREWRWIALLVLGTRTQLREAILVTGVFRLLPRNPMRGTCVIINRDLGTVSFGGSKAQHWKIADKANSIVSGPWLTVGNNLDFSSLGERRVTSSFVEEIPHVVRPLWPLE</sequence>
<reference evidence="2" key="1">
    <citation type="submission" date="2025-02" db="EMBL/GenBank/DDBJ databases">
        <authorList>
            <consortium name="NCBI Genome Project"/>
        </authorList>
    </citation>
    <scope>NUCLEOTIDE SEQUENCE</scope>
</reference>
<dbReference type="AlphaFoldDB" id="A0AAJ8E300"/>